<evidence type="ECO:0000259" key="8">
    <source>
        <dbReference type="PROSITE" id="PS50109"/>
    </source>
</evidence>
<name>A0A517NEK9_9BACT</name>
<dbReference type="InterPro" id="IPR011006">
    <property type="entry name" value="CheY-like_superfamily"/>
</dbReference>
<comment type="catalytic activity">
    <reaction evidence="1">
        <text>ATP + protein L-histidine = ADP + protein N-phospho-L-histidine.</text>
        <dbReference type="EC" id="2.7.13.3"/>
    </reaction>
</comment>
<accession>A0A517NEK9</accession>
<dbReference type="PRINTS" id="PR00344">
    <property type="entry name" value="BCTRLSENSOR"/>
</dbReference>
<dbReference type="SUPFAM" id="SSF47384">
    <property type="entry name" value="Homodimeric domain of signal transducing histidine kinase"/>
    <property type="match status" value="1"/>
</dbReference>
<evidence type="ECO:0000256" key="1">
    <source>
        <dbReference type="ARBA" id="ARBA00000085"/>
    </source>
</evidence>
<dbReference type="CDD" id="cd00156">
    <property type="entry name" value="REC"/>
    <property type="match status" value="1"/>
</dbReference>
<dbReference type="InterPro" id="IPR004358">
    <property type="entry name" value="Sig_transdc_His_kin-like_C"/>
</dbReference>
<feature type="domain" description="Histidine kinase" evidence="8">
    <location>
        <begin position="175"/>
        <end position="396"/>
    </location>
</feature>
<keyword evidence="4 10" id="KW-0808">Transferase</keyword>
<dbReference type="OrthoDB" id="9813394at2"/>
<dbReference type="SMART" id="SM00387">
    <property type="entry name" value="HATPase_c"/>
    <property type="match status" value="1"/>
</dbReference>
<dbReference type="EMBL" id="CP036525">
    <property type="protein sequence ID" value="QDT05566.1"/>
    <property type="molecule type" value="Genomic_DNA"/>
</dbReference>
<sequence length="538" mass="59479">MMGDRIVRVLVVEDDDLDVTILQVALLRSVGTYQLTHASSLAEAIEASKKSDFDVIFTDLGLPDSIGLNAVEALSMASHSSAIIAMSGQDQEQLYVDAVASGADNFLCKIDLTPTAVHRCIQQSIQRIAQRNEIERLMQTNQAHKEMLEKQSQQLEQQNARLRRLYDSSRDFVNNVSHEFRTPLCVVKQYANLIADGVVGTVHDEQRRMLRVIEDRVDDLNNMVDDMLDISRHESGLLAAKRSRCSPNEVVDRVFPGLQQRASIRDVSLLFAGCDPETAIYCDAEKVSRTLINLIVNAIKFSSAGDTVTITAVVDHANHEVRFSVADQGPGIPADHQEMIFARFEQTHTSLDRSTKGVGLGLNIAKELVDLNLGSMHLTSALGKGSTFAFTVPLDEPDEVAKRFFARAVPGEAMTVFVVEPVEPNAPPEALTEIHQLLNYLIRSRDLLVRQTPSQWTIVLAADEAGCLVFLQRASEDIESINRNRPQGKLPRLQLRRHAGMVVPPPASTSKPRVETEYPVSTFVSDLTTASPECTYAL</sequence>
<dbReference type="CDD" id="cd00082">
    <property type="entry name" value="HisKA"/>
    <property type="match status" value="1"/>
</dbReference>
<dbReference type="SUPFAM" id="SSF52172">
    <property type="entry name" value="CheY-like"/>
    <property type="match status" value="1"/>
</dbReference>
<evidence type="ECO:0000259" key="9">
    <source>
        <dbReference type="PROSITE" id="PS50110"/>
    </source>
</evidence>
<dbReference type="PROSITE" id="PS50109">
    <property type="entry name" value="HIS_KIN"/>
    <property type="match status" value="1"/>
</dbReference>
<dbReference type="InterPro" id="IPR036097">
    <property type="entry name" value="HisK_dim/P_sf"/>
</dbReference>
<dbReference type="Gene3D" id="1.10.287.130">
    <property type="match status" value="1"/>
</dbReference>
<organism evidence="10 11">
    <name type="scientific">Rubripirellula lacrimiformis</name>
    <dbReference type="NCBI Taxonomy" id="1930273"/>
    <lineage>
        <taxon>Bacteria</taxon>
        <taxon>Pseudomonadati</taxon>
        <taxon>Planctomycetota</taxon>
        <taxon>Planctomycetia</taxon>
        <taxon>Pirellulales</taxon>
        <taxon>Pirellulaceae</taxon>
        <taxon>Rubripirellula</taxon>
    </lineage>
</organism>
<dbReference type="EC" id="2.7.13.3" evidence="2"/>
<dbReference type="InterPro" id="IPR005467">
    <property type="entry name" value="His_kinase_dom"/>
</dbReference>
<keyword evidence="5" id="KW-0418">Kinase</keyword>
<dbReference type="Pfam" id="PF02518">
    <property type="entry name" value="HATPase_c"/>
    <property type="match status" value="1"/>
</dbReference>
<evidence type="ECO:0000256" key="2">
    <source>
        <dbReference type="ARBA" id="ARBA00012438"/>
    </source>
</evidence>
<dbReference type="Pfam" id="PF00072">
    <property type="entry name" value="Response_reg"/>
    <property type="match status" value="1"/>
</dbReference>
<dbReference type="GO" id="GO:0009927">
    <property type="term" value="F:histidine phosphotransfer kinase activity"/>
    <property type="evidence" value="ECO:0007669"/>
    <property type="project" value="TreeGrafter"/>
</dbReference>
<dbReference type="RefSeq" id="WP_145171771.1">
    <property type="nucleotide sequence ID" value="NZ_CP036525.1"/>
</dbReference>
<dbReference type="KEGG" id="rlc:K227x_39670"/>
<evidence type="ECO:0000256" key="4">
    <source>
        <dbReference type="ARBA" id="ARBA00022679"/>
    </source>
</evidence>
<keyword evidence="7" id="KW-0175">Coiled coil</keyword>
<dbReference type="GO" id="GO:0000155">
    <property type="term" value="F:phosphorelay sensor kinase activity"/>
    <property type="evidence" value="ECO:0007669"/>
    <property type="project" value="InterPro"/>
</dbReference>
<feature type="coiled-coil region" evidence="7">
    <location>
        <begin position="131"/>
        <end position="168"/>
    </location>
</feature>
<dbReference type="SUPFAM" id="SSF55874">
    <property type="entry name" value="ATPase domain of HSP90 chaperone/DNA topoisomerase II/histidine kinase"/>
    <property type="match status" value="1"/>
</dbReference>
<dbReference type="InterPro" id="IPR001789">
    <property type="entry name" value="Sig_transdc_resp-reg_receiver"/>
</dbReference>
<evidence type="ECO:0000256" key="6">
    <source>
        <dbReference type="PROSITE-ProRule" id="PRU00169"/>
    </source>
</evidence>
<evidence type="ECO:0000256" key="7">
    <source>
        <dbReference type="SAM" id="Coils"/>
    </source>
</evidence>
<dbReference type="InterPro" id="IPR036890">
    <property type="entry name" value="HATPase_C_sf"/>
</dbReference>
<dbReference type="GO" id="GO:0005886">
    <property type="term" value="C:plasma membrane"/>
    <property type="evidence" value="ECO:0007669"/>
    <property type="project" value="TreeGrafter"/>
</dbReference>
<dbReference type="Proteomes" id="UP000318538">
    <property type="component" value="Chromosome"/>
</dbReference>
<feature type="domain" description="Response regulatory" evidence="9">
    <location>
        <begin position="8"/>
        <end position="124"/>
    </location>
</feature>
<dbReference type="SMART" id="SM00388">
    <property type="entry name" value="HisKA"/>
    <property type="match status" value="1"/>
</dbReference>
<gene>
    <name evidence="10" type="primary">srrB</name>
    <name evidence="10" type="ORF">K227x_39670</name>
</gene>
<dbReference type="Pfam" id="PF00512">
    <property type="entry name" value="HisKA"/>
    <property type="match status" value="1"/>
</dbReference>
<dbReference type="Gene3D" id="3.30.565.10">
    <property type="entry name" value="Histidine kinase-like ATPase, C-terminal domain"/>
    <property type="match status" value="1"/>
</dbReference>
<feature type="modified residue" description="4-aspartylphosphate" evidence="6">
    <location>
        <position position="59"/>
    </location>
</feature>
<keyword evidence="11" id="KW-1185">Reference proteome</keyword>
<dbReference type="InterPro" id="IPR003661">
    <property type="entry name" value="HisK_dim/P_dom"/>
</dbReference>
<evidence type="ECO:0000256" key="5">
    <source>
        <dbReference type="ARBA" id="ARBA00022777"/>
    </source>
</evidence>
<evidence type="ECO:0000313" key="11">
    <source>
        <dbReference type="Proteomes" id="UP000318538"/>
    </source>
</evidence>
<dbReference type="AlphaFoldDB" id="A0A517NEK9"/>
<dbReference type="InterPro" id="IPR003594">
    <property type="entry name" value="HATPase_dom"/>
</dbReference>
<dbReference type="FunFam" id="3.30.565.10:FF:000006">
    <property type="entry name" value="Sensor histidine kinase WalK"/>
    <property type="match status" value="1"/>
</dbReference>
<proteinExistence type="predicted"/>
<dbReference type="Gene3D" id="3.40.50.2300">
    <property type="match status" value="1"/>
</dbReference>
<reference evidence="10 11" key="1">
    <citation type="submission" date="2019-02" db="EMBL/GenBank/DDBJ databases">
        <title>Deep-cultivation of Planctomycetes and their phenomic and genomic characterization uncovers novel biology.</title>
        <authorList>
            <person name="Wiegand S."/>
            <person name="Jogler M."/>
            <person name="Boedeker C."/>
            <person name="Pinto D."/>
            <person name="Vollmers J."/>
            <person name="Rivas-Marin E."/>
            <person name="Kohn T."/>
            <person name="Peeters S.H."/>
            <person name="Heuer A."/>
            <person name="Rast P."/>
            <person name="Oberbeckmann S."/>
            <person name="Bunk B."/>
            <person name="Jeske O."/>
            <person name="Meyerdierks A."/>
            <person name="Storesund J.E."/>
            <person name="Kallscheuer N."/>
            <person name="Luecker S."/>
            <person name="Lage O.M."/>
            <person name="Pohl T."/>
            <person name="Merkel B.J."/>
            <person name="Hornburger P."/>
            <person name="Mueller R.-W."/>
            <person name="Bruemmer F."/>
            <person name="Labrenz M."/>
            <person name="Spormann A.M."/>
            <person name="Op den Camp H."/>
            <person name="Overmann J."/>
            <person name="Amann R."/>
            <person name="Jetten M.S.M."/>
            <person name="Mascher T."/>
            <person name="Medema M.H."/>
            <person name="Devos D.P."/>
            <person name="Kaster A.-K."/>
            <person name="Ovreas L."/>
            <person name="Rohde M."/>
            <person name="Galperin M.Y."/>
            <person name="Jogler C."/>
        </authorList>
    </citation>
    <scope>NUCLEOTIDE SEQUENCE [LARGE SCALE GENOMIC DNA]</scope>
    <source>
        <strain evidence="10 11">K22_7</strain>
    </source>
</reference>
<dbReference type="SMART" id="SM00448">
    <property type="entry name" value="REC"/>
    <property type="match status" value="1"/>
</dbReference>
<evidence type="ECO:0000313" key="10">
    <source>
        <dbReference type="EMBL" id="QDT05566.1"/>
    </source>
</evidence>
<evidence type="ECO:0000256" key="3">
    <source>
        <dbReference type="ARBA" id="ARBA00022553"/>
    </source>
</evidence>
<dbReference type="PANTHER" id="PTHR43047:SF72">
    <property type="entry name" value="OSMOSENSING HISTIDINE PROTEIN KINASE SLN1"/>
    <property type="match status" value="1"/>
</dbReference>
<keyword evidence="3 6" id="KW-0597">Phosphoprotein</keyword>
<protein>
    <recommendedName>
        <fullName evidence="2">histidine kinase</fullName>
        <ecNumber evidence="2">2.7.13.3</ecNumber>
    </recommendedName>
</protein>
<dbReference type="PROSITE" id="PS50110">
    <property type="entry name" value="RESPONSE_REGULATORY"/>
    <property type="match status" value="1"/>
</dbReference>
<dbReference type="PANTHER" id="PTHR43047">
    <property type="entry name" value="TWO-COMPONENT HISTIDINE PROTEIN KINASE"/>
    <property type="match status" value="1"/>
</dbReference>